<proteinExistence type="predicted"/>
<evidence type="ECO:0000313" key="2">
    <source>
        <dbReference type="Proteomes" id="UP000225553"/>
    </source>
</evidence>
<keyword evidence="2" id="KW-1185">Reference proteome</keyword>
<sequence>MSDEKDFDKENADQQFSIVFRNQHGYTEDIYELLKGSLTDALLAYETAETCSYDNLQWDITQQIYDQRGRLNVSPLNDSYMRILKDDREWRDEMYTGTQFLINHVLQENEARLLSIYQSYNIRDVQVPVVTQNRILVLLSGLKK</sequence>
<protein>
    <submittedName>
        <fullName evidence="1">Uncharacterized protein</fullName>
    </submittedName>
</protein>
<organism evidence="1 2">
    <name type="scientific">Erwinia phage vB_EamM_RisingSun</name>
    <dbReference type="NCBI Taxonomy" id="2026080"/>
    <lineage>
        <taxon>Viruses</taxon>
        <taxon>Duplodnaviria</taxon>
        <taxon>Heunggongvirae</taxon>
        <taxon>Uroviricota</taxon>
        <taxon>Caudoviricetes</taxon>
        <taxon>Chimalliviridae</taxon>
        <taxon>Risingsunvirus</taxon>
        <taxon>Risingsunvirus risingsun</taxon>
    </lineage>
</organism>
<dbReference type="EMBL" id="MF459646">
    <property type="protein sequence ID" value="ASU03624.1"/>
    <property type="molecule type" value="Genomic_DNA"/>
</dbReference>
<dbReference type="Proteomes" id="UP000225553">
    <property type="component" value="Segment"/>
</dbReference>
<accession>A0A223LHC0</accession>
<evidence type="ECO:0000313" key="1">
    <source>
        <dbReference type="EMBL" id="ASU03624.1"/>
    </source>
</evidence>
<name>A0A223LHC0_9CAUD</name>
<reference evidence="2" key="1">
    <citation type="submission" date="2017-07" db="EMBL/GenBank/DDBJ databases">
        <authorList>
            <person name="Putnam M.J."/>
            <person name="Sharma R."/>
            <person name="Kruger J.L."/>
            <person name="Berg J.A."/>
            <person name="Payne A.M."/>
            <person name="Fajardo C.P."/>
            <person name="Breakwell D.P."/>
            <person name="Hope S."/>
            <person name="Grose J.H."/>
        </authorList>
    </citation>
    <scope>NUCLEOTIDE SEQUENCE [LARGE SCALE GENOMIC DNA]</scope>
</reference>
<gene>
    <name evidence="1" type="ORF">RISINGSUN_46</name>
</gene>